<dbReference type="EMBL" id="LZLR01000010">
    <property type="protein sequence ID" value="OBK26984.1"/>
    <property type="molecule type" value="Genomic_DNA"/>
</dbReference>
<evidence type="ECO:0000313" key="4">
    <source>
        <dbReference type="Proteomes" id="UP000093795"/>
    </source>
</evidence>
<comment type="caution">
    <text evidence="3">The sequence shown here is derived from an EMBL/GenBank/DDBJ whole genome shotgun (WGS) entry which is preliminary data.</text>
</comment>
<name>A0A1A3P137_MYCAS</name>
<sequence>MQTDVLDVDTSRRQIVDLTDALRSFCSSLGDGLCNVFVPHATAGVAVIETGAGSDDDLVDTLERLLPRDDRYRHAHGSYGHGADHVLPAIVSPSVTVPVTAGEPQLGTWQSVVLVDLNRDNPKRSVRLSFVEG</sequence>
<dbReference type="Proteomes" id="UP000093819">
    <property type="component" value="Unassembled WGS sequence"/>
</dbReference>
<dbReference type="PANTHER" id="PTHR30615">
    <property type="entry name" value="UNCHARACTERIZED PROTEIN YJBQ-RELATED"/>
    <property type="match status" value="1"/>
</dbReference>
<gene>
    <name evidence="3" type="ORF">A5635_12230</name>
    <name evidence="2" type="ORF">A9X01_04400</name>
</gene>
<evidence type="ECO:0008006" key="6">
    <source>
        <dbReference type="Google" id="ProtNLM"/>
    </source>
</evidence>
<comment type="similarity">
    <text evidence="1">Belongs to the UPF0047 family.</text>
</comment>
<dbReference type="InterPro" id="IPR001602">
    <property type="entry name" value="UPF0047_YjbQ-like"/>
</dbReference>
<dbReference type="OrthoDB" id="9801725at2"/>
<protein>
    <recommendedName>
        <fullName evidence="6">Secondary thiamine-phosphate synthase enzyme</fullName>
    </recommendedName>
</protein>
<reference evidence="4 5" key="1">
    <citation type="submission" date="2016-06" db="EMBL/GenBank/DDBJ databases">
        <authorList>
            <person name="Kjaerup R.B."/>
            <person name="Dalgaard T.S."/>
            <person name="Juul-Madsen H.R."/>
        </authorList>
    </citation>
    <scope>NUCLEOTIDE SEQUENCE [LARGE SCALE GENOMIC DNA]</scope>
    <source>
        <strain evidence="2 4">1081914.2</strain>
        <strain evidence="3 5">1245335.1</strain>
    </source>
</reference>
<dbReference type="NCBIfam" id="TIGR00149">
    <property type="entry name" value="TIGR00149_YjbQ"/>
    <property type="match status" value="1"/>
</dbReference>
<dbReference type="AlphaFoldDB" id="A0A1A3P137"/>
<dbReference type="PROSITE" id="PS01314">
    <property type="entry name" value="UPF0047"/>
    <property type="match status" value="1"/>
</dbReference>
<dbReference type="eggNOG" id="COG0432">
    <property type="taxonomic scope" value="Bacteria"/>
</dbReference>
<dbReference type="InterPro" id="IPR035917">
    <property type="entry name" value="YjbQ-like_sf"/>
</dbReference>
<dbReference type="Pfam" id="PF01894">
    <property type="entry name" value="YjbQ"/>
    <property type="match status" value="1"/>
</dbReference>
<dbReference type="EMBL" id="LZKQ01000288">
    <property type="protein sequence ID" value="OBI75814.1"/>
    <property type="molecule type" value="Genomic_DNA"/>
</dbReference>
<organism evidence="3 5">
    <name type="scientific">Mycobacterium asiaticum</name>
    <dbReference type="NCBI Taxonomy" id="1790"/>
    <lineage>
        <taxon>Bacteria</taxon>
        <taxon>Bacillati</taxon>
        <taxon>Actinomycetota</taxon>
        <taxon>Actinomycetes</taxon>
        <taxon>Mycobacteriales</taxon>
        <taxon>Mycobacteriaceae</taxon>
        <taxon>Mycobacterium</taxon>
    </lineage>
</organism>
<evidence type="ECO:0000256" key="1">
    <source>
        <dbReference type="ARBA" id="ARBA00005534"/>
    </source>
</evidence>
<dbReference type="PANTHER" id="PTHR30615:SF8">
    <property type="entry name" value="UPF0047 PROTEIN C4A8.02C"/>
    <property type="match status" value="1"/>
</dbReference>
<evidence type="ECO:0000313" key="3">
    <source>
        <dbReference type="EMBL" id="OBK26984.1"/>
    </source>
</evidence>
<accession>A0A1A3P137</accession>
<proteinExistence type="inferred from homology"/>
<evidence type="ECO:0000313" key="5">
    <source>
        <dbReference type="Proteomes" id="UP000093819"/>
    </source>
</evidence>
<dbReference type="Proteomes" id="UP000093795">
    <property type="component" value="Unassembled WGS sequence"/>
</dbReference>
<dbReference type="PIRSF" id="PIRSF004681">
    <property type="entry name" value="UCP004681"/>
    <property type="match status" value="1"/>
</dbReference>
<dbReference type="SUPFAM" id="SSF111038">
    <property type="entry name" value="YjbQ-like"/>
    <property type="match status" value="1"/>
</dbReference>
<dbReference type="Gene3D" id="2.60.120.460">
    <property type="entry name" value="YjbQ-like"/>
    <property type="match status" value="1"/>
</dbReference>
<evidence type="ECO:0000313" key="2">
    <source>
        <dbReference type="EMBL" id="OBI75814.1"/>
    </source>
</evidence>
<dbReference type="STRING" id="1790.A5645_23570"/>